<evidence type="ECO:0008006" key="4">
    <source>
        <dbReference type="Google" id="ProtNLM"/>
    </source>
</evidence>
<reference evidence="2 3" key="1">
    <citation type="submission" date="2016-05" db="EMBL/GenBank/DDBJ databases">
        <title>Genomic Taxonomy of the Vibrionaceae.</title>
        <authorList>
            <person name="Gomez-Gil B."/>
            <person name="Enciso-Ibarra J."/>
        </authorList>
    </citation>
    <scope>NUCLEOTIDE SEQUENCE [LARGE SCALE GENOMIC DNA]</scope>
    <source>
        <strain evidence="2 3">CAIM 1920</strain>
    </source>
</reference>
<protein>
    <recommendedName>
        <fullName evidence="4">DUF2799 domain-containing protein</fullName>
    </recommendedName>
</protein>
<evidence type="ECO:0000256" key="1">
    <source>
        <dbReference type="SAM" id="SignalP"/>
    </source>
</evidence>
<gene>
    <name evidence="2" type="ORF">A8L45_20050</name>
</gene>
<organism evidence="2 3">
    <name type="scientific">Veronia pacifica</name>
    <dbReference type="NCBI Taxonomy" id="1080227"/>
    <lineage>
        <taxon>Bacteria</taxon>
        <taxon>Pseudomonadati</taxon>
        <taxon>Pseudomonadota</taxon>
        <taxon>Gammaproteobacteria</taxon>
        <taxon>Vibrionales</taxon>
        <taxon>Vibrionaceae</taxon>
        <taxon>Veronia</taxon>
    </lineage>
</organism>
<dbReference type="InterPro" id="IPR021242">
    <property type="entry name" value="DUF2799"/>
</dbReference>
<feature type="chain" id="PRO_5008672916" description="DUF2799 domain-containing protein" evidence="1">
    <location>
        <begin position="18"/>
        <end position="127"/>
    </location>
</feature>
<comment type="caution">
    <text evidence="2">The sequence shown here is derived from an EMBL/GenBank/DDBJ whole genome shotgun (WGS) entry which is preliminary data.</text>
</comment>
<dbReference type="Proteomes" id="UP000094936">
    <property type="component" value="Unassembled WGS sequence"/>
</dbReference>
<proteinExistence type="predicted"/>
<dbReference type="STRING" id="1080227.A8L45_20050"/>
<dbReference type="AlphaFoldDB" id="A0A1C3EB94"/>
<keyword evidence="3" id="KW-1185">Reference proteome</keyword>
<sequence length="127" mass="14140">MQAGMLCFVFLLLTACAFSPLDKAIESGDWYLLGKLDGERGALAKSEKDVSLLAERAGKSAKYDLYDAGYHAGNRMYCNVHNAYNIGLSGSPYRGVCDYHSDASLFRTEWQRGHDTHQYGKGVDRDF</sequence>
<evidence type="ECO:0000313" key="3">
    <source>
        <dbReference type="Proteomes" id="UP000094936"/>
    </source>
</evidence>
<evidence type="ECO:0000313" key="2">
    <source>
        <dbReference type="EMBL" id="ODA30513.1"/>
    </source>
</evidence>
<name>A0A1C3EB94_9GAMM</name>
<keyword evidence="1" id="KW-0732">Signal</keyword>
<accession>A0A1C3EB94</accession>
<dbReference type="EMBL" id="LYBM01000052">
    <property type="protein sequence ID" value="ODA30513.1"/>
    <property type="molecule type" value="Genomic_DNA"/>
</dbReference>
<dbReference type="Pfam" id="PF10973">
    <property type="entry name" value="DUF2799"/>
    <property type="match status" value="1"/>
</dbReference>
<feature type="signal peptide" evidence="1">
    <location>
        <begin position="1"/>
        <end position="17"/>
    </location>
</feature>